<evidence type="ECO:0000313" key="2">
    <source>
        <dbReference type="Proteomes" id="UP000006671"/>
    </source>
</evidence>
<proteinExistence type="predicted"/>
<dbReference type="RefSeq" id="XP_002679160.1">
    <property type="nucleotide sequence ID" value="XM_002679114.1"/>
</dbReference>
<dbReference type="GeneID" id="8859413"/>
<name>D2VAE8_NAEGR</name>
<dbReference type="OrthoDB" id="1883087at2759"/>
<dbReference type="SUPFAM" id="SSF52058">
    <property type="entry name" value="L domain-like"/>
    <property type="match status" value="1"/>
</dbReference>
<dbReference type="VEuPathDB" id="AmoebaDB:NAEGRDRAFT_79209"/>
<reference evidence="1 2" key="1">
    <citation type="journal article" date="2010" name="Cell">
        <title>The genome of Naegleria gruberi illuminates early eukaryotic versatility.</title>
        <authorList>
            <person name="Fritz-Laylin L.K."/>
            <person name="Prochnik S.E."/>
            <person name="Ginger M.L."/>
            <person name="Dacks J.B."/>
            <person name="Carpenter M.L."/>
            <person name="Field M.C."/>
            <person name="Kuo A."/>
            <person name="Paredez A."/>
            <person name="Chapman J."/>
            <person name="Pham J."/>
            <person name="Shu S."/>
            <person name="Neupane R."/>
            <person name="Cipriano M."/>
            <person name="Mancuso J."/>
            <person name="Tu H."/>
            <person name="Salamov A."/>
            <person name="Lindquist E."/>
            <person name="Shapiro H."/>
            <person name="Lucas S."/>
            <person name="Grigoriev I.V."/>
            <person name="Cande W.Z."/>
            <person name="Fulton C."/>
            <person name="Rokhsar D.S."/>
            <person name="Dawson S.C."/>
        </authorList>
    </citation>
    <scope>NUCLEOTIDE SEQUENCE [LARGE SCALE GENOMIC DNA]</scope>
    <source>
        <strain evidence="1 2">NEG-M</strain>
    </source>
</reference>
<dbReference type="EMBL" id="GG738859">
    <property type="protein sequence ID" value="EFC46416.1"/>
    <property type="molecule type" value="Genomic_DNA"/>
</dbReference>
<protein>
    <submittedName>
        <fullName evidence="1">Predicted protein</fullName>
    </submittedName>
</protein>
<keyword evidence="2" id="KW-1185">Reference proteome</keyword>
<dbReference type="GO" id="GO:0031146">
    <property type="term" value="P:SCF-dependent proteasomal ubiquitin-dependent protein catabolic process"/>
    <property type="evidence" value="ECO:0007669"/>
    <property type="project" value="TreeGrafter"/>
</dbReference>
<dbReference type="InterPro" id="IPR008974">
    <property type="entry name" value="TRAF-like"/>
</dbReference>
<dbReference type="PANTHER" id="PTHR13318">
    <property type="entry name" value="PARTNER OF PAIRED, ISOFORM B-RELATED"/>
    <property type="match status" value="1"/>
</dbReference>
<sequence length="1290" mass="149137">MQNSSPQDSEQQNGVQSHQQQEYSKVEEIVASNGSEHHQFYHEFRLDLIDHFLGVPHDVWVEHLFGYFTTNQLLRIRLVSKNLSDLVWYYFVNMKTKYSIRVGTTNTKFEKIVDHFLVHLPKLKKIDFQDFDLISTLSLTDVGLSHLSKLQTLEEVELFALDEAHGSYLKEWVKNNSKLLETITSLKISNTLLEHLPLLKHFKNLKILSLGRDADELDVNDQDMKQASIELPPTLEELEIYYPVVYRNVKSIVNQCPNLVKFYVGGDNLQDKPVEMMLKSLKKLQDFKLVVCPNYDDEDEDMDEEMTLIQGGFYTIFKTETLRNIRSLNIPYVLSTEAHIVNAQKSISTLAPYLEKLCLKFIPRFEGSKFTFDGVLNTLSTLTKLNSLTLKFQLYAFFLKASKTSLESLNTTMKNSLKYLKIKSGLYVKGPFSEIINALVGPSLETLILDILEEPNLDFSFLRKSPNLINLFVKGDENTNEALVKVFKPLHETLKKSNVKMNFPLSKVEGNGIGGSLAQYLPKENITKLNLYGIKKSHIPFLREFKNLKSLECSAFEEEVTDFTDFILPTSLKKLMFTGTQHLTGLEPGFISNILSLSRLRELFFVGSDLSDKFIEQLLPLNEKELICLYLEHINTITNNCLPYLGKLTNCDLIVVQYCENILFSKEFSIFQQEHPFVTIVVDEPENEEMEIDEQYEEFKSYHGWIYGDNNYHAVEDYVNILLESREMTLANFALDLYLSKNPYIHDPKSEPLPQEKIYDFCYKYILTFPSGCGGSTGICNIFELLDHIMRDHREIVTDERKKKLAKAIGKSLEFVTSCRCFTIASMILFNLGEIRYTINGLFKLDEFTGDESIDPLIEQIIQHILDNYGIIENYPVFYIMQMADILTRGYPHISKVLDFIHYLMNQDILKNHVPTLHALDNFAKTLNPGDDYISKLSIESYEGKDPLECIHERIPQSYKDSSIHITTVKIPKSGSRTRHYESEPFEAYGYRWIIDFCPKDKDDENDDEHTSSIYLTLDSTKSPLQHDKFDHIKLQYMMCNYDFNPITYLVYVKKFKMLGGSYGEYVDATQFHPFETNDEFDIYKFVVCLKLLEIPEYKTETTVQKIEQIHQGEKELSSRHYAPWIFRTFDELPTSIHTVSILSTSEENGDDCYSDIINAFGFKWCVCFYPKGETKMLVDDQSDKCAIFLTLCSFDKNEEKHALEKVEIKFMFANADFDSDSMYIGRSTLNGLRSAGNSLKRRDLYAPTMCTINGKTYFKYVVNVAIGLVAWSRNSNSENDDDFEDIEEQ</sequence>
<dbReference type="InParanoid" id="D2VAE8"/>
<dbReference type="OMA" id="CFYPKGE"/>
<dbReference type="Gene3D" id="2.60.210.10">
    <property type="entry name" value="Apoptosis, Tumor Necrosis Factor Receptor Associated Protein 2, Chain A"/>
    <property type="match status" value="2"/>
</dbReference>
<dbReference type="InterPro" id="IPR032675">
    <property type="entry name" value="LRR_dom_sf"/>
</dbReference>
<organism evidence="2">
    <name type="scientific">Naegleria gruberi</name>
    <name type="common">Amoeba</name>
    <dbReference type="NCBI Taxonomy" id="5762"/>
    <lineage>
        <taxon>Eukaryota</taxon>
        <taxon>Discoba</taxon>
        <taxon>Heterolobosea</taxon>
        <taxon>Tetramitia</taxon>
        <taxon>Eutetramitia</taxon>
        <taxon>Vahlkampfiidae</taxon>
        <taxon>Naegleria</taxon>
    </lineage>
</organism>
<dbReference type="PANTHER" id="PTHR13318:SF95">
    <property type="entry name" value="F-BOX PROTEIN YLR352W"/>
    <property type="match status" value="1"/>
</dbReference>
<dbReference type="SUPFAM" id="SSF49599">
    <property type="entry name" value="TRAF domain-like"/>
    <property type="match status" value="2"/>
</dbReference>
<dbReference type="GO" id="GO:0019005">
    <property type="term" value="C:SCF ubiquitin ligase complex"/>
    <property type="evidence" value="ECO:0007669"/>
    <property type="project" value="TreeGrafter"/>
</dbReference>
<dbReference type="CDD" id="cd00121">
    <property type="entry name" value="MATH"/>
    <property type="match status" value="1"/>
</dbReference>
<dbReference type="Gene3D" id="3.80.10.10">
    <property type="entry name" value="Ribonuclease Inhibitor"/>
    <property type="match status" value="2"/>
</dbReference>
<gene>
    <name evidence="1" type="ORF">NAEGRDRAFT_79209</name>
</gene>
<dbReference type="Proteomes" id="UP000006671">
    <property type="component" value="Unassembled WGS sequence"/>
</dbReference>
<evidence type="ECO:0000313" key="1">
    <source>
        <dbReference type="EMBL" id="EFC46416.1"/>
    </source>
</evidence>
<accession>D2VAE8</accession>
<dbReference type="SUPFAM" id="SSF52047">
    <property type="entry name" value="RNI-like"/>
    <property type="match status" value="1"/>
</dbReference>
<dbReference type="InterPro" id="IPR002083">
    <property type="entry name" value="MATH/TRAF_dom"/>
</dbReference>
<dbReference type="KEGG" id="ngr:NAEGRDRAFT_79209"/>